<dbReference type="SUPFAM" id="SSF103473">
    <property type="entry name" value="MFS general substrate transporter"/>
    <property type="match status" value="1"/>
</dbReference>
<proteinExistence type="predicted"/>
<feature type="region of interest" description="Disordered" evidence="5">
    <location>
        <begin position="308"/>
        <end position="331"/>
    </location>
</feature>
<dbReference type="GO" id="GO:0022857">
    <property type="term" value="F:transmembrane transporter activity"/>
    <property type="evidence" value="ECO:0007669"/>
    <property type="project" value="InterPro"/>
</dbReference>
<sequence length="331" mass="34960">MAPYLVALVLFWLSPNPSPSGEFAEYPGLTSMQFRVIMGLGAIPAAIVLWLTVSDHRMAEPEGSHIESEAIQTSSGGVEASGEAHEVPGSAPIHEALTHPVYFRLLIGTGGTWFLYDVAFYGTSIFLPQILDAIFETHSTDPDSPGHALTTAAWQAVLVTAVGVPGCIAAISLIDPPRGPRWILVAGFSTMAIAFSLLALAFTYEATSNKLLVILLFAFVSFAMNFGPNVGTYVLPTQAYPAEVRSTFHGLSAGAGKLGAVVGTFIYEPISLKYGLPAVMWTQAGLSVLAVLLSVSFLPLDSTLQDAGEHDEEVDADSGHRGGDLGEPLLA</sequence>
<feature type="region of interest" description="Disordered" evidence="5">
    <location>
        <begin position="62"/>
        <end position="86"/>
    </location>
</feature>
<dbReference type="InterPro" id="IPR020846">
    <property type="entry name" value="MFS_dom"/>
</dbReference>
<dbReference type="InterPro" id="IPR036259">
    <property type="entry name" value="MFS_trans_sf"/>
</dbReference>
<evidence type="ECO:0000313" key="9">
    <source>
        <dbReference type="EMBL" id="CAD8972607.1"/>
    </source>
</evidence>
<evidence type="ECO:0000256" key="1">
    <source>
        <dbReference type="ARBA" id="ARBA00004141"/>
    </source>
</evidence>
<evidence type="ECO:0000256" key="4">
    <source>
        <dbReference type="ARBA" id="ARBA00023136"/>
    </source>
</evidence>
<feature type="signal peptide" evidence="7">
    <location>
        <begin position="1"/>
        <end position="20"/>
    </location>
</feature>
<dbReference type="GO" id="GO:0016020">
    <property type="term" value="C:membrane"/>
    <property type="evidence" value="ECO:0007669"/>
    <property type="project" value="UniProtKB-SubCell"/>
</dbReference>
<comment type="subcellular location">
    <subcellularLocation>
        <location evidence="1">Membrane</location>
        <topology evidence="1">Multi-pass membrane protein</topology>
    </subcellularLocation>
</comment>
<evidence type="ECO:0000256" key="3">
    <source>
        <dbReference type="ARBA" id="ARBA00022989"/>
    </source>
</evidence>
<dbReference type="Gene3D" id="1.20.1250.20">
    <property type="entry name" value="MFS general substrate transporter like domains"/>
    <property type="match status" value="1"/>
</dbReference>
<feature type="domain" description="Major facilitator superfamily (MFS) profile" evidence="8">
    <location>
        <begin position="1"/>
        <end position="302"/>
    </location>
</feature>
<dbReference type="PROSITE" id="PS50850">
    <property type="entry name" value="MFS"/>
    <property type="match status" value="1"/>
</dbReference>
<evidence type="ECO:0000256" key="5">
    <source>
        <dbReference type="SAM" id="MobiDB-lite"/>
    </source>
</evidence>
<keyword evidence="7" id="KW-0732">Signal</keyword>
<protein>
    <recommendedName>
        <fullName evidence="8">Major facilitator superfamily (MFS) profile domain-containing protein</fullName>
    </recommendedName>
</protein>
<evidence type="ECO:0000259" key="8">
    <source>
        <dbReference type="PROSITE" id="PS50850"/>
    </source>
</evidence>
<feature type="transmembrane region" description="Helical" evidence="6">
    <location>
        <begin position="183"/>
        <end position="204"/>
    </location>
</feature>
<feature type="chain" id="PRO_5030532386" description="Major facilitator superfamily (MFS) profile domain-containing protein" evidence="7">
    <location>
        <begin position="21"/>
        <end position="331"/>
    </location>
</feature>
<dbReference type="Pfam" id="PF00083">
    <property type="entry name" value="Sugar_tr"/>
    <property type="match status" value="1"/>
</dbReference>
<feature type="transmembrane region" description="Helical" evidence="6">
    <location>
        <begin position="210"/>
        <end position="235"/>
    </location>
</feature>
<gene>
    <name evidence="9" type="ORF">HAND00432_LOCUS23608</name>
</gene>
<accession>A0A7S1EE72</accession>
<keyword evidence="2 6" id="KW-0812">Transmembrane</keyword>
<evidence type="ECO:0000256" key="2">
    <source>
        <dbReference type="ARBA" id="ARBA00022692"/>
    </source>
</evidence>
<feature type="transmembrane region" description="Helical" evidence="6">
    <location>
        <begin position="279"/>
        <end position="300"/>
    </location>
</feature>
<dbReference type="AlphaFoldDB" id="A0A7S1EE72"/>
<evidence type="ECO:0000256" key="7">
    <source>
        <dbReference type="SAM" id="SignalP"/>
    </source>
</evidence>
<dbReference type="PANTHER" id="PTHR24064">
    <property type="entry name" value="SOLUTE CARRIER FAMILY 22 MEMBER"/>
    <property type="match status" value="1"/>
</dbReference>
<feature type="transmembrane region" description="Helical" evidence="6">
    <location>
        <begin position="247"/>
        <end position="267"/>
    </location>
</feature>
<name>A0A7S1EE72_HEMAN</name>
<feature type="transmembrane region" description="Helical" evidence="6">
    <location>
        <begin position="151"/>
        <end position="171"/>
    </location>
</feature>
<keyword evidence="4 6" id="KW-0472">Membrane</keyword>
<evidence type="ECO:0000256" key="6">
    <source>
        <dbReference type="SAM" id="Phobius"/>
    </source>
</evidence>
<reference evidence="9" key="1">
    <citation type="submission" date="2021-01" db="EMBL/GenBank/DDBJ databases">
        <authorList>
            <person name="Corre E."/>
            <person name="Pelletier E."/>
            <person name="Niang G."/>
            <person name="Scheremetjew M."/>
            <person name="Finn R."/>
            <person name="Kale V."/>
            <person name="Holt S."/>
            <person name="Cochrane G."/>
            <person name="Meng A."/>
            <person name="Brown T."/>
            <person name="Cohen L."/>
        </authorList>
    </citation>
    <scope>NUCLEOTIDE SEQUENCE</scope>
    <source>
        <strain evidence="9">CCMP644</strain>
    </source>
</reference>
<feature type="transmembrane region" description="Helical" evidence="6">
    <location>
        <begin position="36"/>
        <end position="53"/>
    </location>
</feature>
<keyword evidence="3 6" id="KW-1133">Transmembrane helix</keyword>
<feature type="transmembrane region" description="Helical" evidence="6">
    <location>
        <begin position="113"/>
        <end position="131"/>
    </location>
</feature>
<dbReference type="InterPro" id="IPR005828">
    <property type="entry name" value="MFS_sugar_transport-like"/>
</dbReference>
<dbReference type="EMBL" id="HBFX01039203">
    <property type="protein sequence ID" value="CAD8972607.1"/>
    <property type="molecule type" value="Transcribed_RNA"/>
</dbReference>
<organism evidence="9">
    <name type="scientific">Hemiselmis andersenii</name>
    <name type="common">Cryptophyte alga</name>
    <dbReference type="NCBI Taxonomy" id="464988"/>
    <lineage>
        <taxon>Eukaryota</taxon>
        <taxon>Cryptophyceae</taxon>
        <taxon>Cryptomonadales</taxon>
        <taxon>Hemiselmidaceae</taxon>
        <taxon>Hemiselmis</taxon>
    </lineage>
</organism>